<accession>A0A1W1XZA5</accession>
<dbReference type="GO" id="GO:0042781">
    <property type="term" value="F:3'-tRNA processing endoribonuclease activity"/>
    <property type="evidence" value="ECO:0007669"/>
    <property type="project" value="TreeGrafter"/>
</dbReference>
<dbReference type="STRING" id="1121291.SAMN02745134_03840"/>
<gene>
    <name evidence="2" type="ORF">SAMN02745134_03840</name>
</gene>
<organism evidence="2 3">
    <name type="scientific">Clostridium acidisoli DSM 12555</name>
    <dbReference type="NCBI Taxonomy" id="1121291"/>
    <lineage>
        <taxon>Bacteria</taxon>
        <taxon>Bacillati</taxon>
        <taxon>Bacillota</taxon>
        <taxon>Clostridia</taxon>
        <taxon>Eubacteriales</taxon>
        <taxon>Clostridiaceae</taxon>
        <taxon>Clostridium</taxon>
    </lineage>
</organism>
<keyword evidence="3" id="KW-1185">Reference proteome</keyword>
<dbReference type="Gene3D" id="3.60.15.10">
    <property type="entry name" value="Ribonuclease Z/Hydroxyacylglutathione hydrolase-like"/>
    <property type="match status" value="1"/>
</dbReference>
<dbReference type="AlphaFoldDB" id="A0A1W1XZA5"/>
<evidence type="ECO:0000313" key="3">
    <source>
        <dbReference type="Proteomes" id="UP000192468"/>
    </source>
</evidence>
<reference evidence="2 3" key="1">
    <citation type="submission" date="2017-04" db="EMBL/GenBank/DDBJ databases">
        <authorList>
            <person name="Afonso C.L."/>
            <person name="Miller P.J."/>
            <person name="Scott M.A."/>
            <person name="Spackman E."/>
            <person name="Goraichik I."/>
            <person name="Dimitrov K.M."/>
            <person name="Suarez D.L."/>
            <person name="Swayne D.E."/>
        </authorList>
    </citation>
    <scope>NUCLEOTIDE SEQUENCE [LARGE SCALE GENOMIC DNA]</scope>
    <source>
        <strain evidence="2 3">DSM 12555</strain>
    </source>
</reference>
<keyword evidence="1" id="KW-0255">Endonuclease</keyword>
<dbReference type="PANTHER" id="PTHR46018">
    <property type="entry name" value="ZINC PHOSPHODIESTERASE ELAC PROTEIN 1"/>
    <property type="match status" value="1"/>
</dbReference>
<evidence type="ECO:0000256" key="1">
    <source>
        <dbReference type="ARBA" id="ARBA00022759"/>
    </source>
</evidence>
<dbReference type="Proteomes" id="UP000192468">
    <property type="component" value="Unassembled WGS sequence"/>
</dbReference>
<keyword evidence="1" id="KW-0540">Nuclease</keyword>
<dbReference type="PANTHER" id="PTHR46018:SF2">
    <property type="entry name" value="ZINC PHOSPHODIESTERASE ELAC PROTEIN 1"/>
    <property type="match status" value="1"/>
</dbReference>
<evidence type="ECO:0000313" key="2">
    <source>
        <dbReference type="EMBL" id="SMC29300.1"/>
    </source>
</evidence>
<dbReference type="EMBL" id="FWXH01000041">
    <property type="protein sequence ID" value="SMC29300.1"/>
    <property type="molecule type" value="Genomic_DNA"/>
</dbReference>
<dbReference type="SUPFAM" id="SSF56281">
    <property type="entry name" value="Metallo-hydrolase/oxidoreductase"/>
    <property type="match status" value="1"/>
</dbReference>
<dbReference type="RefSeq" id="WP_084117810.1">
    <property type="nucleotide sequence ID" value="NZ_FWXH01000041.1"/>
</dbReference>
<name>A0A1W1XZA5_9CLOT</name>
<dbReference type="Pfam" id="PF23023">
    <property type="entry name" value="Anti-Pycsar_Apyc1"/>
    <property type="match status" value="1"/>
</dbReference>
<protein>
    <submittedName>
        <fullName evidence="2">Ribonuclease Z</fullName>
    </submittedName>
</protein>
<proteinExistence type="predicted"/>
<dbReference type="InterPro" id="IPR036866">
    <property type="entry name" value="RibonucZ/Hydroxyglut_hydro"/>
</dbReference>
<sequence length="276" mass="31715">MEKITMLGTGAAMVTKCYNTCFTISNGKEYFLVDTGGGNTILTNLEKAKIPIDKIHNVFISHSHNDHITGIVWIIRAISQKIIDGNFKDNLNIYCHKSVEGIIRTISELLLQKKFTENIDKRIIFKQISDRKTEKILNYDITFFDIKSTKLLQYGFTAKFENGKKLTFLGDEPFNEGVHDLAKDSDYIMHEAFCLFSDRDKFKPYEKHHSTVKDACINGTKLNAGNIILMHTEDKNITNRKELYTKEGREFFKNNIIVPEDLEEITLSNKCNDTIL</sequence>
<keyword evidence="1" id="KW-0378">Hydrolase</keyword>
<dbReference type="OrthoDB" id="9794898at2"/>